<protein>
    <recommendedName>
        <fullName evidence="4">LppP/LprE lipoprotein</fullName>
    </recommendedName>
</protein>
<evidence type="ECO:0008006" key="4">
    <source>
        <dbReference type="Google" id="ProtNLM"/>
    </source>
</evidence>
<sequence>MSNVNNIQLSTTAGTVSVTTTAKENGAPDNSVSLFFAAVLGIPSMQVAAKSSAVWGSPSKGPTAFPLAFSICQVQTMVDKGLQVLQNKDSSSNQNKDSTKNANPGCTLPSGGTVPGGFGWLAQDAGKCGASIDLSVNESGSDPTNTKTGNSAPSNCEATLNGWAADITAGRKAVVLLPVFDKATGTGAGAVYHLTAFAAFNVVGWKFSGQDNTTPYSFNNTAPKGSGSAATATCTGDCRGIIGQFVTYVSLADGFTLGPTNPYGQYGASIARLTL</sequence>
<name>A0ABT9UCG6_9MICC</name>
<keyword evidence="3" id="KW-1185">Reference proteome</keyword>
<reference evidence="2 3" key="1">
    <citation type="submission" date="2023-07" db="EMBL/GenBank/DDBJ databases">
        <title>Sorghum-associated microbial communities from plants grown in Nebraska, USA.</title>
        <authorList>
            <person name="Schachtman D."/>
        </authorList>
    </citation>
    <scope>NUCLEOTIDE SEQUENCE [LARGE SCALE GENOMIC DNA]</scope>
    <source>
        <strain evidence="2 3">DS994</strain>
    </source>
</reference>
<feature type="region of interest" description="Disordered" evidence="1">
    <location>
        <begin position="88"/>
        <end position="108"/>
    </location>
</feature>
<comment type="caution">
    <text evidence="2">The sequence shown here is derived from an EMBL/GenBank/DDBJ whole genome shotgun (WGS) entry which is preliminary data.</text>
</comment>
<gene>
    <name evidence="2" type="ORF">J2T22_000515</name>
</gene>
<accession>A0ABT9UCG6</accession>
<organism evidence="2 3">
    <name type="scientific">Pseudarthrobacter defluvii</name>
    <dbReference type="NCBI Taxonomy" id="410837"/>
    <lineage>
        <taxon>Bacteria</taxon>
        <taxon>Bacillati</taxon>
        <taxon>Actinomycetota</taxon>
        <taxon>Actinomycetes</taxon>
        <taxon>Micrococcales</taxon>
        <taxon>Micrococcaceae</taxon>
        <taxon>Pseudarthrobacter</taxon>
    </lineage>
</organism>
<dbReference type="EMBL" id="JAUSSY010000002">
    <property type="protein sequence ID" value="MDQ0117345.1"/>
    <property type="molecule type" value="Genomic_DNA"/>
</dbReference>
<evidence type="ECO:0000313" key="2">
    <source>
        <dbReference type="EMBL" id="MDQ0117345.1"/>
    </source>
</evidence>
<evidence type="ECO:0000256" key="1">
    <source>
        <dbReference type="SAM" id="MobiDB-lite"/>
    </source>
</evidence>
<dbReference type="Proteomes" id="UP001226389">
    <property type="component" value="Unassembled WGS sequence"/>
</dbReference>
<proteinExistence type="predicted"/>
<evidence type="ECO:0000313" key="3">
    <source>
        <dbReference type="Proteomes" id="UP001226389"/>
    </source>
</evidence>